<dbReference type="GO" id="GO:0000139">
    <property type="term" value="C:Golgi membrane"/>
    <property type="evidence" value="ECO:0007669"/>
    <property type="project" value="UniProtKB-SubCell"/>
</dbReference>
<sequence>MKTTRYGGVSAYVATATATAIFLTTVVAVLIISFGAVFSCFLSSTDSQPEFVIPIVQLQSQMNLTHQHSDDYKFRAVISPDHYRSSTSFPLILNRNRTFIARRRRRRPEIELARARAAIRRAASVHNLSQVLRSGDVLSSDIYHNPSAFYQSYMEMEKRFKVYVYEEGELPMVHDGPCKNIYTTEGRFIMEMERGGQNFRTKHAHQAHVYFMPFSVTWMVKYLYKPDTYDLTPLRHFVSDYVRLISTKHPFWNRTHAADHFMLSCHDWGPHASKAHPNLYTNSIRVLCNANSSEGFDPQKDVSLPEINLHSGNIPSKLVFPPPATTFRPHLAFFAGGVHGPIRPILLHHWMGRDPDLQIFEYLPEHLDYYSLMLASKYCLCPSGYEVASPRIVESIYSECVPVIISENYVLPFSDVLKWDAFSVNVKVSEVSRLKEILMGVREDEYLRLKENLRQVRRHFVLNQPSQRFDVFHMILHSVWLRRLNLKLEE</sequence>
<evidence type="ECO:0000256" key="2">
    <source>
        <dbReference type="ARBA" id="ARBA00010271"/>
    </source>
</evidence>
<keyword evidence="4" id="KW-0735">Signal-anchor</keyword>
<comment type="subcellular location">
    <subcellularLocation>
        <location evidence="1">Golgi apparatus membrane</location>
        <topology evidence="1">Single-pass type II membrane protein</topology>
    </subcellularLocation>
</comment>
<evidence type="ECO:0000259" key="7">
    <source>
        <dbReference type="Pfam" id="PF03016"/>
    </source>
</evidence>
<evidence type="ECO:0000313" key="8">
    <source>
        <dbReference type="EMBL" id="CAI9291921.1"/>
    </source>
</evidence>
<dbReference type="InterPro" id="IPR040911">
    <property type="entry name" value="Exostosin_GT47"/>
</dbReference>
<keyword evidence="6" id="KW-0812">Transmembrane</keyword>
<accession>A0AA35ZFZ6</accession>
<dbReference type="PANTHER" id="PTHR11062">
    <property type="entry name" value="EXOSTOSIN HEPARAN SULFATE GLYCOSYLTRANSFERASE -RELATED"/>
    <property type="match status" value="1"/>
</dbReference>
<evidence type="ECO:0000256" key="4">
    <source>
        <dbReference type="ARBA" id="ARBA00022968"/>
    </source>
</evidence>
<evidence type="ECO:0000256" key="6">
    <source>
        <dbReference type="SAM" id="Phobius"/>
    </source>
</evidence>
<keyword evidence="6" id="KW-0472">Membrane</keyword>
<evidence type="ECO:0000256" key="5">
    <source>
        <dbReference type="ARBA" id="ARBA00023034"/>
    </source>
</evidence>
<evidence type="ECO:0000256" key="3">
    <source>
        <dbReference type="ARBA" id="ARBA00022676"/>
    </source>
</evidence>
<proteinExistence type="inferred from homology"/>
<dbReference type="EMBL" id="OX465082">
    <property type="protein sequence ID" value="CAI9291921.1"/>
    <property type="molecule type" value="Genomic_DNA"/>
</dbReference>
<name>A0AA35ZFZ6_LACSI</name>
<dbReference type="Proteomes" id="UP001177003">
    <property type="component" value="Chromosome 6"/>
</dbReference>
<evidence type="ECO:0000313" key="9">
    <source>
        <dbReference type="Proteomes" id="UP001177003"/>
    </source>
</evidence>
<organism evidence="8 9">
    <name type="scientific">Lactuca saligna</name>
    <name type="common">Willowleaf lettuce</name>
    <dbReference type="NCBI Taxonomy" id="75948"/>
    <lineage>
        <taxon>Eukaryota</taxon>
        <taxon>Viridiplantae</taxon>
        <taxon>Streptophyta</taxon>
        <taxon>Embryophyta</taxon>
        <taxon>Tracheophyta</taxon>
        <taxon>Spermatophyta</taxon>
        <taxon>Magnoliopsida</taxon>
        <taxon>eudicotyledons</taxon>
        <taxon>Gunneridae</taxon>
        <taxon>Pentapetalae</taxon>
        <taxon>asterids</taxon>
        <taxon>campanulids</taxon>
        <taxon>Asterales</taxon>
        <taxon>Asteraceae</taxon>
        <taxon>Cichorioideae</taxon>
        <taxon>Cichorieae</taxon>
        <taxon>Lactucinae</taxon>
        <taxon>Lactuca</taxon>
    </lineage>
</organism>
<keyword evidence="9" id="KW-1185">Reference proteome</keyword>
<feature type="transmembrane region" description="Helical" evidence="6">
    <location>
        <begin position="12"/>
        <end position="38"/>
    </location>
</feature>
<dbReference type="GO" id="GO:0016757">
    <property type="term" value="F:glycosyltransferase activity"/>
    <property type="evidence" value="ECO:0007669"/>
    <property type="project" value="UniProtKB-KW"/>
</dbReference>
<reference evidence="8" key="1">
    <citation type="submission" date="2023-04" db="EMBL/GenBank/DDBJ databases">
        <authorList>
            <person name="Vijverberg K."/>
            <person name="Xiong W."/>
            <person name="Schranz E."/>
        </authorList>
    </citation>
    <scope>NUCLEOTIDE SEQUENCE</scope>
</reference>
<dbReference type="AlphaFoldDB" id="A0AA35ZFZ6"/>
<keyword evidence="3" id="KW-0808">Transferase</keyword>
<comment type="similarity">
    <text evidence="2">Belongs to the glycosyltransferase 47 family.</text>
</comment>
<dbReference type="PANTHER" id="PTHR11062:SF337">
    <property type="entry name" value="OS04G0109900 PROTEIN"/>
    <property type="match status" value="1"/>
</dbReference>
<gene>
    <name evidence="8" type="ORF">LSALG_LOCUS31033</name>
</gene>
<keyword evidence="3" id="KW-0328">Glycosyltransferase</keyword>
<protein>
    <recommendedName>
        <fullName evidence="7">Exostosin GT47 domain-containing protein</fullName>
    </recommendedName>
</protein>
<keyword evidence="5" id="KW-0333">Golgi apparatus</keyword>
<dbReference type="InterPro" id="IPR004263">
    <property type="entry name" value="Exostosin"/>
</dbReference>
<evidence type="ECO:0000256" key="1">
    <source>
        <dbReference type="ARBA" id="ARBA00004323"/>
    </source>
</evidence>
<dbReference type="Pfam" id="PF03016">
    <property type="entry name" value="Exostosin_GT47"/>
    <property type="match status" value="1"/>
</dbReference>
<keyword evidence="6" id="KW-1133">Transmembrane helix</keyword>
<feature type="domain" description="Exostosin GT47" evidence="7">
    <location>
        <begin position="156"/>
        <end position="439"/>
    </location>
</feature>